<dbReference type="InterPro" id="IPR021815">
    <property type="entry name" value="TsiV"/>
</dbReference>
<name>A0A1L9B6L3_9BACT</name>
<organism evidence="1 2">
    <name type="scientific">Cystobacter ferrugineus</name>
    <dbReference type="NCBI Taxonomy" id="83449"/>
    <lineage>
        <taxon>Bacteria</taxon>
        <taxon>Pseudomonadati</taxon>
        <taxon>Myxococcota</taxon>
        <taxon>Myxococcia</taxon>
        <taxon>Myxococcales</taxon>
        <taxon>Cystobacterineae</taxon>
        <taxon>Archangiaceae</taxon>
        <taxon>Cystobacter</taxon>
    </lineage>
</organism>
<reference evidence="2" key="1">
    <citation type="submission" date="2016-11" db="EMBL/GenBank/DDBJ databases">
        <authorList>
            <person name="Shukria A."/>
            <person name="Stevens D.C."/>
        </authorList>
    </citation>
    <scope>NUCLEOTIDE SEQUENCE [LARGE SCALE GENOMIC DNA]</scope>
    <source>
        <strain evidence="2">Cbfe23</strain>
    </source>
</reference>
<comment type="caution">
    <text evidence="1">The sequence shown here is derived from an EMBL/GenBank/DDBJ whole genome shotgun (WGS) entry which is preliminary data.</text>
</comment>
<evidence type="ECO:0000313" key="1">
    <source>
        <dbReference type="EMBL" id="OJH37877.1"/>
    </source>
</evidence>
<keyword evidence="2" id="KW-1185">Reference proteome</keyword>
<evidence type="ECO:0008006" key="3">
    <source>
        <dbReference type="Google" id="ProtNLM"/>
    </source>
</evidence>
<dbReference type="Proteomes" id="UP000182229">
    <property type="component" value="Unassembled WGS sequence"/>
</dbReference>
<gene>
    <name evidence="1" type="ORF">BON30_27320</name>
</gene>
<reference evidence="1 2" key="2">
    <citation type="submission" date="2016-12" db="EMBL/GenBank/DDBJ databases">
        <title>Draft Genome Sequence of Cystobacter ferrugineus Strain Cbfe23.</title>
        <authorList>
            <person name="Akbar S."/>
            <person name="Dowd S.E."/>
            <person name="Stevens D.C."/>
        </authorList>
    </citation>
    <scope>NUCLEOTIDE SEQUENCE [LARGE SCALE GENOMIC DNA]</scope>
    <source>
        <strain evidence="1 2">Cbfe23</strain>
    </source>
</reference>
<dbReference type="Pfam" id="PF11876">
    <property type="entry name" value="TsiV"/>
    <property type="match status" value="1"/>
</dbReference>
<accession>A0A1L9B6L3</accession>
<dbReference type="AlphaFoldDB" id="A0A1L9B6L3"/>
<dbReference type="RefSeq" id="WP_071901347.1">
    <property type="nucleotide sequence ID" value="NZ_MPIN01000007.1"/>
</dbReference>
<proteinExistence type="predicted"/>
<evidence type="ECO:0000313" key="2">
    <source>
        <dbReference type="Proteomes" id="UP000182229"/>
    </source>
</evidence>
<protein>
    <recommendedName>
        <fullName evidence="3">DUF3396 domain-containing protein</fullName>
    </recommendedName>
</protein>
<dbReference type="EMBL" id="MPIN01000007">
    <property type="protein sequence ID" value="OJH37877.1"/>
    <property type="molecule type" value="Genomic_DNA"/>
</dbReference>
<sequence>MSERYPVVQVRGIDGQITIRDGLILCFFMRRKHKEIAQEIWHSLQIYLRSIPTEALAWYVSPEGDTLLLNEQGWMHIREKILDRPWAQACHVELLQLESGAGDYNFEYDGYEIDPLCDYDEKAACAIAFSLPTEYLLEHGADKVRALALELSRDLPFSFGYASLAFVAPSGQWYSVRRELLPLLERYRGFDLYSLGRTSRVIGTGARGAYWLTFLGEPLLSQLGGLEVLRRELAFPEVSFESLEGERLLLTLGEWPSPMDIREHIVRPHFRALARLLEPYFPEETNGLTSLLDTRSMGRWLRRFCL</sequence>
<dbReference type="STRING" id="83449.BON30_27320"/>